<feature type="transmembrane region" description="Helical" evidence="2">
    <location>
        <begin position="459"/>
        <end position="479"/>
    </location>
</feature>
<name>A0ABD5VN35_9EURY</name>
<protein>
    <submittedName>
        <fullName evidence="3">Uncharacterized protein</fullName>
    </submittedName>
</protein>
<dbReference type="AlphaFoldDB" id="A0ABD5VN35"/>
<keyword evidence="2" id="KW-0812">Transmembrane</keyword>
<sequence>MRGGTRVTLLVAVLALAGVVVGGVAAGSPGVAGPGIASVGDAGSGPSSATAAPNATVAVERVNTNRIRVNVTFTNTTRNQTKTKFLVNVTDTGAANAKNVTFQSKRNGATYVTGMAVKQLTGPKTTDDLSAASVAVELNGSVLGTDSVNLQYADLSGASAAFDDGPLRVSGLSLRGFEPGSQVALLVGDGSLNATYAAGATEALVLDRSELSTLSRDELFGNARVAVDATAAPVNVTQTATSVNVHAAATDATRLVVAGESFVVENPLVGVLDANEYLLDVETTEPTGKYVGNVTASGDRVPLPSDAIGADVTANLTVADGSDRVVLDGWKGTYADSNVSVALNGSYVQVSPDVGAQSILFKTLDGAVRRVNLTNVGDLASTYAVAGNETVPANADLVVVGANAVYSGSSANANFQTPASAGNGTPTTTPTTTNGSTAGNTTASGLLFLPAGYTGVNTGILVVVTLLLGALVSAGLGVYRSAIDASVDGVRPTDAHGALIVLGFGLITGIIAGVLVIWLAASDLGPLGLLPAAGIGAFFSMVGSWPAAYGMASAGLWGKTSPKRRSTSRTETPVPVTVQIVTDDNRRVQRSVSVTARSTARSDDHSTTTDTGRAKLKLKPGTWTVGASVAGQQYETRVDIGSGHSRGKEARIVCQRPQIAVRLSDGADGEALPDATVHVEPDDGDPVEETTNRSGKAAVVLPFTATAATLSVSHPKYVGATRDVSLDDQKQAFDVGLERKTGSLSVTAEVDGVATGNLPVAIAPADGDDFRARERRQTLETDRNGTATVDVLVGDYVVDLDLPAAASSEFRTDTTTARIDRGGNARVSVRASFEWTLPPAVRTRLSDVREDVAALSDRAGRDVAFPRYYGSVVETLLDVVESLPEQGHRFVDVDTHPEAVADALLDVAEEAVTRVNTAMTTKRNVDVFAACADLPDAAVEFRGDAASFDAFLEHASDANDGNLTRRIEETKSRIDRERDTLTEVEPVTEVWELSRELFQEARRESDDVERAAKTLLVAALLDAVEEAFEHDQLRERMQQTVF</sequence>
<feature type="region of interest" description="Disordered" evidence="1">
    <location>
        <begin position="416"/>
        <end position="437"/>
    </location>
</feature>
<feature type="transmembrane region" description="Helical" evidence="2">
    <location>
        <begin position="533"/>
        <end position="557"/>
    </location>
</feature>
<reference evidence="3 4" key="1">
    <citation type="journal article" date="2019" name="Int. J. Syst. Evol. Microbiol.">
        <title>The Global Catalogue of Microorganisms (GCM) 10K type strain sequencing project: providing services to taxonomists for standard genome sequencing and annotation.</title>
        <authorList>
            <consortium name="The Broad Institute Genomics Platform"/>
            <consortium name="The Broad Institute Genome Sequencing Center for Infectious Disease"/>
            <person name="Wu L."/>
            <person name="Ma J."/>
        </authorList>
    </citation>
    <scope>NUCLEOTIDE SEQUENCE [LARGE SCALE GENOMIC DNA]</scope>
    <source>
        <strain evidence="3 4">GX26</strain>
    </source>
</reference>
<keyword evidence="2" id="KW-0472">Membrane</keyword>
<comment type="caution">
    <text evidence="3">The sequence shown here is derived from an EMBL/GenBank/DDBJ whole genome shotgun (WGS) entry which is preliminary data.</text>
</comment>
<keyword evidence="4" id="KW-1185">Reference proteome</keyword>
<organism evidence="3 4">
    <name type="scientific">Halorubellus litoreus</name>
    <dbReference type="NCBI Taxonomy" id="755308"/>
    <lineage>
        <taxon>Archaea</taxon>
        <taxon>Methanobacteriati</taxon>
        <taxon>Methanobacteriota</taxon>
        <taxon>Stenosarchaea group</taxon>
        <taxon>Halobacteria</taxon>
        <taxon>Halobacteriales</taxon>
        <taxon>Halorubellaceae</taxon>
        <taxon>Halorubellus</taxon>
    </lineage>
</organism>
<dbReference type="Proteomes" id="UP001596395">
    <property type="component" value="Unassembled WGS sequence"/>
</dbReference>
<proteinExistence type="predicted"/>
<accession>A0ABD5VN35</accession>
<feature type="transmembrane region" description="Helical" evidence="2">
    <location>
        <begin position="499"/>
        <end position="521"/>
    </location>
</feature>
<evidence type="ECO:0000313" key="3">
    <source>
        <dbReference type="EMBL" id="MFC6955188.1"/>
    </source>
</evidence>
<feature type="compositionally biased region" description="Low complexity" evidence="1">
    <location>
        <begin position="417"/>
        <end position="437"/>
    </location>
</feature>
<evidence type="ECO:0000256" key="2">
    <source>
        <dbReference type="SAM" id="Phobius"/>
    </source>
</evidence>
<keyword evidence="2" id="KW-1133">Transmembrane helix</keyword>
<dbReference type="EMBL" id="JBHSXN010000005">
    <property type="protein sequence ID" value="MFC6955188.1"/>
    <property type="molecule type" value="Genomic_DNA"/>
</dbReference>
<feature type="region of interest" description="Disordered" evidence="1">
    <location>
        <begin position="592"/>
        <end position="613"/>
    </location>
</feature>
<gene>
    <name evidence="3" type="ORF">ACFQGB_20190</name>
</gene>
<dbReference type="RefSeq" id="WP_336352124.1">
    <property type="nucleotide sequence ID" value="NZ_JAZAQL010000005.1"/>
</dbReference>
<evidence type="ECO:0000256" key="1">
    <source>
        <dbReference type="SAM" id="MobiDB-lite"/>
    </source>
</evidence>
<evidence type="ECO:0000313" key="4">
    <source>
        <dbReference type="Proteomes" id="UP001596395"/>
    </source>
</evidence>